<dbReference type="RefSeq" id="WP_052349800.1">
    <property type="nucleotide sequence ID" value="NZ_AUAE01000011.1"/>
</dbReference>
<proteinExistence type="predicted"/>
<sequence length="409" mass="49060">MAQIEFNEFDFRKVHPIKLPFAEKYIYDVDNIFYADTGLLDARQTNMFFQEAGRMLINAINLFCDGYFDCAFYSLRQSFEISVTSLYLNENKSIIDKWNKKQSGFEQHTMVKSLKEQLEDYKELREGLLKPYFEKLRSIMEKMNKYIHKQGFSTMYTMRYSFEGRKIYKEEQLIKFFTYCLKACIGAVAIWRIVIDPMPALLNDETIFRKTREMITEPYSDEFIETYIGNDIFELYKQSTLYKEYYQYFNQYEEQNEAVFYLIHYQCINRNNLDDIYKQIHLLDIKERIAVLFITFSEHITNIIFGNGLFNFTSNIVFKGDDKSITYGEGIYDNYFKEHDINQPYKGGFISRFKFKNENVIVIHNELFLAEELSAFNLINEKCADYLQKENDNFNRIIDEYTNTNQQKM</sequence>
<evidence type="ECO:0000313" key="1">
    <source>
        <dbReference type="EMBL" id="KKB59199.1"/>
    </source>
</evidence>
<reference evidence="1 2" key="1">
    <citation type="submission" date="2013-04" db="EMBL/GenBank/DDBJ databases">
        <title>The Genome Sequence of Parabacteroides gordonii DSM 23371.</title>
        <authorList>
            <consortium name="The Broad Institute Genomics Platform"/>
            <person name="Earl A."/>
            <person name="Ward D."/>
            <person name="Feldgarden M."/>
            <person name="Gevers D."/>
            <person name="Martens E."/>
            <person name="Sakamoto M."/>
            <person name="Benno Y."/>
            <person name="Suzuki N."/>
            <person name="Matsunaga N."/>
            <person name="Koshihara K."/>
            <person name="Seki M."/>
            <person name="Komiya H."/>
            <person name="Walker B."/>
            <person name="Young S."/>
            <person name="Zeng Q."/>
            <person name="Gargeya S."/>
            <person name="Fitzgerald M."/>
            <person name="Haas B."/>
            <person name="Abouelleil A."/>
            <person name="Allen A.W."/>
            <person name="Alvarado L."/>
            <person name="Arachchi H.M."/>
            <person name="Berlin A.M."/>
            <person name="Chapman S.B."/>
            <person name="Gainer-Dewar J."/>
            <person name="Goldberg J."/>
            <person name="Griggs A."/>
            <person name="Gujja S."/>
            <person name="Hansen M."/>
            <person name="Howarth C."/>
            <person name="Imamovic A."/>
            <person name="Ireland A."/>
            <person name="Larimer J."/>
            <person name="McCowan C."/>
            <person name="Murphy C."/>
            <person name="Pearson M."/>
            <person name="Poon T.W."/>
            <person name="Priest M."/>
            <person name="Roberts A."/>
            <person name="Saif S."/>
            <person name="Shea T."/>
            <person name="Sisk P."/>
            <person name="Sykes S."/>
            <person name="Wortman J."/>
            <person name="Nusbaum C."/>
            <person name="Birren B."/>
        </authorList>
    </citation>
    <scope>NUCLEOTIDE SEQUENCE [LARGE SCALE GENOMIC DNA]</scope>
    <source>
        <strain evidence="1 2">MS-1</strain>
    </source>
</reference>
<keyword evidence="2" id="KW-1185">Reference proteome</keyword>
<protein>
    <submittedName>
        <fullName evidence="1">Uncharacterized protein</fullName>
    </submittedName>
</protein>
<dbReference type="Proteomes" id="UP000033035">
    <property type="component" value="Unassembled WGS sequence"/>
</dbReference>
<organism evidence="1 2">
    <name type="scientific">Parabacteroides gordonii MS-1 = DSM 23371</name>
    <dbReference type="NCBI Taxonomy" id="1203610"/>
    <lineage>
        <taxon>Bacteria</taxon>
        <taxon>Pseudomonadati</taxon>
        <taxon>Bacteroidota</taxon>
        <taxon>Bacteroidia</taxon>
        <taxon>Bacteroidales</taxon>
        <taxon>Tannerellaceae</taxon>
        <taxon>Parabacteroides</taxon>
    </lineage>
</organism>
<dbReference type="EMBL" id="AQHW01000005">
    <property type="protein sequence ID" value="KKB59199.1"/>
    <property type="molecule type" value="Genomic_DNA"/>
</dbReference>
<accession>A0A0F5JNC4</accession>
<dbReference type="STRING" id="1203610.HMPREF1536_00739"/>
<name>A0A0F5JNC4_9BACT</name>
<gene>
    <name evidence="1" type="ORF">HMPREF1536_00739</name>
</gene>
<evidence type="ECO:0000313" key="2">
    <source>
        <dbReference type="Proteomes" id="UP000033035"/>
    </source>
</evidence>
<dbReference type="PATRIC" id="fig|1203610.3.peg.761"/>
<dbReference type="HOGENOM" id="CLU_695810_0_0_10"/>
<dbReference type="AlphaFoldDB" id="A0A0F5JNC4"/>
<comment type="caution">
    <text evidence="1">The sequence shown here is derived from an EMBL/GenBank/DDBJ whole genome shotgun (WGS) entry which is preliminary data.</text>
</comment>